<dbReference type="PRINTS" id="PR00069">
    <property type="entry name" value="ALDKETRDTASE"/>
</dbReference>
<dbReference type="Gene3D" id="3.20.20.100">
    <property type="entry name" value="NADP-dependent oxidoreductase domain"/>
    <property type="match status" value="1"/>
</dbReference>
<dbReference type="GO" id="GO:0005829">
    <property type="term" value="C:cytosol"/>
    <property type="evidence" value="ECO:0007669"/>
    <property type="project" value="TreeGrafter"/>
</dbReference>
<protein>
    <submittedName>
        <fullName evidence="3">Aldo/keto reductase</fullName>
    </submittedName>
</protein>
<dbReference type="RefSeq" id="WP_039476500.1">
    <property type="nucleotide sequence ID" value="NZ_JSYN01000014.1"/>
</dbReference>
<dbReference type="AlphaFoldDB" id="A0A0C1DI20"/>
<gene>
    <name evidence="3" type="ORF">OC25_12420</name>
</gene>
<dbReference type="InterPro" id="IPR023210">
    <property type="entry name" value="NADP_OxRdtase_dom"/>
</dbReference>
<organism evidence="3 4">
    <name type="scientific">Pedobacter kyungheensis</name>
    <dbReference type="NCBI Taxonomy" id="1069985"/>
    <lineage>
        <taxon>Bacteria</taxon>
        <taxon>Pseudomonadati</taxon>
        <taxon>Bacteroidota</taxon>
        <taxon>Sphingobacteriia</taxon>
        <taxon>Sphingobacteriales</taxon>
        <taxon>Sphingobacteriaceae</taxon>
        <taxon>Pedobacter</taxon>
    </lineage>
</organism>
<evidence type="ECO:0000313" key="3">
    <source>
        <dbReference type="EMBL" id="KIA93570.1"/>
    </source>
</evidence>
<dbReference type="OrthoDB" id="9773828at2"/>
<proteinExistence type="predicted"/>
<dbReference type="Proteomes" id="UP000031246">
    <property type="component" value="Unassembled WGS sequence"/>
</dbReference>
<accession>A0A0C1DI20</accession>
<dbReference type="InterPro" id="IPR036812">
    <property type="entry name" value="NAD(P)_OxRdtase_dom_sf"/>
</dbReference>
<sequence length="327" mass="36200">MEYRKLGNTDLALSAIAYGAFAIGGTMWGGNEKKDSIEAIHAAIDQGITTLDTAPFYGYGLSEELIGEALKGKDRSKVQVLTKFGLVWDGSNNGKGEHFFDMQEDGKTIPIYKFSSKANIIKEVEESLTRLNTDYIDLLQQHWPDATTPIDETMEAMEALIKAGKIRAAGLSNAAVELMKDAGKTFTPASNQVYYSMLHRDIEQELVPYAIENKIGLLAYSPMERGLLSGKYFENNQLKADDHRNGYFSQFDLKKVESFLTGIRPIAESKNATLAQLVLRWTTLQKGITTVLAGARNAEQAIANAQAMQFDLTTEELAFIATELNKF</sequence>
<evidence type="ECO:0000256" key="1">
    <source>
        <dbReference type="ARBA" id="ARBA00023002"/>
    </source>
</evidence>
<feature type="domain" description="NADP-dependent oxidoreductase" evidence="2">
    <location>
        <begin position="16"/>
        <end position="320"/>
    </location>
</feature>
<comment type="caution">
    <text evidence="3">The sequence shown here is derived from an EMBL/GenBank/DDBJ whole genome shotgun (WGS) entry which is preliminary data.</text>
</comment>
<dbReference type="PANTHER" id="PTHR43364:SF4">
    <property type="entry name" value="NAD(P)-LINKED OXIDOREDUCTASE SUPERFAMILY PROTEIN"/>
    <property type="match status" value="1"/>
</dbReference>
<dbReference type="InterPro" id="IPR020471">
    <property type="entry name" value="AKR"/>
</dbReference>
<dbReference type="GO" id="GO:0016491">
    <property type="term" value="F:oxidoreductase activity"/>
    <property type="evidence" value="ECO:0007669"/>
    <property type="project" value="UniProtKB-KW"/>
</dbReference>
<name>A0A0C1DI20_9SPHI</name>
<keyword evidence="1" id="KW-0560">Oxidoreductase</keyword>
<dbReference type="PANTHER" id="PTHR43364">
    <property type="entry name" value="NADH-SPECIFIC METHYLGLYOXAL REDUCTASE-RELATED"/>
    <property type="match status" value="1"/>
</dbReference>
<evidence type="ECO:0000313" key="4">
    <source>
        <dbReference type="Proteomes" id="UP000031246"/>
    </source>
</evidence>
<evidence type="ECO:0000259" key="2">
    <source>
        <dbReference type="Pfam" id="PF00248"/>
    </source>
</evidence>
<dbReference type="EMBL" id="JSYN01000014">
    <property type="protein sequence ID" value="KIA93570.1"/>
    <property type="molecule type" value="Genomic_DNA"/>
</dbReference>
<keyword evidence="4" id="KW-1185">Reference proteome</keyword>
<reference evidence="3 4" key="1">
    <citation type="submission" date="2014-10" db="EMBL/GenBank/DDBJ databases">
        <title>Pedobacter Kyungheensis.</title>
        <authorList>
            <person name="Anderson B.M."/>
            <person name="Newman J.D."/>
        </authorList>
    </citation>
    <scope>NUCLEOTIDE SEQUENCE [LARGE SCALE GENOMIC DNA]</scope>
    <source>
        <strain evidence="3 4">KACC 16221</strain>
    </source>
</reference>
<dbReference type="Pfam" id="PF00248">
    <property type="entry name" value="Aldo_ket_red"/>
    <property type="match status" value="1"/>
</dbReference>
<dbReference type="InterPro" id="IPR050523">
    <property type="entry name" value="AKR_Detox_Biosynth"/>
</dbReference>
<dbReference type="SUPFAM" id="SSF51430">
    <property type="entry name" value="NAD(P)-linked oxidoreductase"/>
    <property type="match status" value="1"/>
</dbReference>